<keyword evidence="1" id="KW-0175">Coiled coil</keyword>
<protein>
    <recommendedName>
        <fullName evidence="5">Type IV pilus assembly protein PilN</fullName>
    </recommendedName>
</protein>
<dbReference type="RefSeq" id="WP_243335290.1">
    <property type="nucleotide sequence ID" value="NZ_AP027081.1"/>
</dbReference>
<dbReference type="PANTHER" id="PTHR40278:SF1">
    <property type="entry name" value="DNA UTILIZATION PROTEIN HOFN"/>
    <property type="match status" value="1"/>
</dbReference>
<dbReference type="InterPro" id="IPR052534">
    <property type="entry name" value="Extracell_DNA_Util/SecSys_Comp"/>
</dbReference>
<keyword evidence="4" id="KW-1185">Reference proteome</keyword>
<dbReference type="KEGG" id="msea:METESE_15080"/>
<keyword evidence="2" id="KW-0472">Membrane</keyword>
<evidence type="ECO:0000256" key="2">
    <source>
        <dbReference type="SAM" id="Phobius"/>
    </source>
</evidence>
<dbReference type="EMBL" id="AP027081">
    <property type="protein sequence ID" value="BDU76550.1"/>
    <property type="molecule type" value="Genomic_DNA"/>
</dbReference>
<name>A0AA48KCZ5_9BACT</name>
<dbReference type="Proteomes" id="UP001228113">
    <property type="component" value="Chromosome"/>
</dbReference>
<sequence>MIKINLLGDTLAQPAVKKGERAEAATPVFVETPAAGRPSLPIAGVIFGLAIASVGGVYYVWLNSKIQYEVRQKADLEAKKKELEKYMELERKFRAQKDMLQKKKEVMMGLKSFQQLPVHFMEELANALPDDVWFKEISQKGLAISIKGEASSFEAINQFRNRLIEKSKWFGNVNYPAATKNGRNVEFTISCDLKNSA</sequence>
<keyword evidence="2" id="KW-1133">Transmembrane helix</keyword>
<feature type="coiled-coil region" evidence="1">
    <location>
        <begin position="76"/>
        <end position="106"/>
    </location>
</feature>
<dbReference type="InterPro" id="IPR007813">
    <property type="entry name" value="PilN"/>
</dbReference>
<dbReference type="Pfam" id="PF05137">
    <property type="entry name" value="PilN"/>
    <property type="match status" value="1"/>
</dbReference>
<organism evidence="3 4">
    <name type="scientific">Mesoterricola sediminis</name>
    <dbReference type="NCBI Taxonomy" id="2927980"/>
    <lineage>
        <taxon>Bacteria</taxon>
        <taxon>Pseudomonadati</taxon>
        <taxon>Acidobacteriota</taxon>
        <taxon>Holophagae</taxon>
        <taxon>Holophagales</taxon>
        <taxon>Holophagaceae</taxon>
        <taxon>Mesoterricola</taxon>
    </lineage>
</organism>
<reference evidence="3" key="1">
    <citation type="journal article" date="2023" name="Int. J. Syst. Evol. Microbiol.">
        <title>Mesoterricola silvestris gen. nov., sp. nov., Mesoterricola sediminis sp. nov., Geothrix oryzae sp. nov., Geothrix edaphica sp. nov., Geothrix rubra sp. nov., and Geothrix limicola sp. nov., six novel members of Acidobacteriota isolated from soils.</title>
        <authorList>
            <person name="Itoh H."/>
            <person name="Sugisawa Y."/>
            <person name="Mise K."/>
            <person name="Xu Z."/>
            <person name="Kuniyasu M."/>
            <person name="Ushijima N."/>
            <person name="Kawano K."/>
            <person name="Kobayashi E."/>
            <person name="Shiratori Y."/>
            <person name="Masuda Y."/>
            <person name="Senoo K."/>
        </authorList>
    </citation>
    <scope>NUCLEOTIDE SEQUENCE</scope>
    <source>
        <strain evidence="3">W786</strain>
    </source>
</reference>
<evidence type="ECO:0008006" key="5">
    <source>
        <dbReference type="Google" id="ProtNLM"/>
    </source>
</evidence>
<evidence type="ECO:0000313" key="4">
    <source>
        <dbReference type="Proteomes" id="UP001228113"/>
    </source>
</evidence>
<keyword evidence="2" id="KW-0812">Transmembrane</keyword>
<gene>
    <name evidence="3" type="ORF">METESE_15080</name>
</gene>
<feature type="transmembrane region" description="Helical" evidence="2">
    <location>
        <begin position="40"/>
        <end position="61"/>
    </location>
</feature>
<dbReference type="PANTHER" id="PTHR40278">
    <property type="entry name" value="DNA UTILIZATION PROTEIN HOFN"/>
    <property type="match status" value="1"/>
</dbReference>
<accession>A0AA48KCZ5</accession>
<proteinExistence type="predicted"/>
<dbReference type="AlphaFoldDB" id="A0AA48KCZ5"/>
<evidence type="ECO:0000256" key="1">
    <source>
        <dbReference type="SAM" id="Coils"/>
    </source>
</evidence>
<evidence type="ECO:0000313" key="3">
    <source>
        <dbReference type="EMBL" id="BDU76550.1"/>
    </source>
</evidence>